<dbReference type="InterPro" id="IPR025932">
    <property type="entry name" value="Trypano_VSG_B_N_dom"/>
</dbReference>
<name>F9WDE2_TRYCI</name>
<comment type="caution">
    <text evidence="12">The sequence shown here is derived from an EMBL/GenBank/DDBJ whole genome shotgun (WGS) entry which is preliminary data.</text>
</comment>
<dbReference type="EMBL" id="CAEQ01001862">
    <property type="protein sequence ID" value="CCD15295.1"/>
    <property type="molecule type" value="Genomic_DNA"/>
</dbReference>
<protein>
    <submittedName>
        <fullName evidence="12">Variant surface glycoprotein</fullName>
    </submittedName>
</protein>
<keyword evidence="13" id="KW-1185">Reference proteome</keyword>
<keyword evidence="7" id="KW-0325">Glycoprotein</keyword>
<dbReference type="Proteomes" id="UP000000702">
    <property type="component" value="Unassembled WGS sequence"/>
</dbReference>
<evidence type="ECO:0000259" key="11">
    <source>
        <dbReference type="Pfam" id="PF13206"/>
    </source>
</evidence>
<dbReference type="VEuPathDB" id="TriTrypDB:TcIL3000_0_58260"/>
<evidence type="ECO:0000256" key="3">
    <source>
        <dbReference type="ARBA" id="ARBA00022475"/>
    </source>
</evidence>
<evidence type="ECO:0000256" key="5">
    <source>
        <dbReference type="ARBA" id="ARBA00022729"/>
    </source>
</evidence>
<evidence type="ECO:0000256" key="1">
    <source>
        <dbReference type="ARBA" id="ARBA00002523"/>
    </source>
</evidence>
<proteinExistence type="predicted"/>
<evidence type="ECO:0000256" key="7">
    <source>
        <dbReference type="ARBA" id="ARBA00023180"/>
    </source>
</evidence>
<comment type="function">
    <text evidence="1">VSG forms a coat on the surface of the parasite. The trypanosome evades the immune response of the host by expressing a series of antigenically distinct VSGs from an estimated 1000 VSG genes.</text>
</comment>
<feature type="compositionally biased region" description="Basic and acidic residues" evidence="9">
    <location>
        <begin position="258"/>
        <end position="276"/>
    </location>
</feature>
<feature type="domain" description="Trypanosome variant surface glycoprotein B-type N-terminal" evidence="11">
    <location>
        <begin position="42"/>
        <end position="271"/>
    </location>
</feature>
<feature type="region of interest" description="Disordered" evidence="9">
    <location>
        <begin position="256"/>
        <end position="301"/>
    </location>
</feature>
<accession>F9WDE2</accession>
<feature type="chain" id="PRO_5003390181" evidence="10">
    <location>
        <begin position="19"/>
        <end position="332"/>
    </location>
</feature>
<keyword evidence="8" id="KW-0449">Lipoprotein</keyword>
<dbReference type="GO" id="GO:0005886">
    <property type="term" value="C:plasma membrane"/>
    <property type="evidence" value="ECO:0007669"/>
    <property type="project" value="UniProtKB-SubCell"/>
</dbReference>
<gene>
    <name evidence="12" type="ORF">TCIL3000_0_58260</name>
</gene>
<evidence type="ECO:0000313" key="12">
    <source>
        <dbReference type="EMBL" id="CCD15295.1"/>
    </source>
</evidence>
<evidence type="ECO:0000256" key="8">
    <source>
        <dbReference type="ARBA" id="ARBA00023288"/>
    </source>
</evidence>
<evidence type="ECO:0000313" key="13">
    <source>
        <dbReference type="Proteomes" id="UP000000702"/>
    </source>
</evidence>
<reference evidence="12 13" key="2">
    <citation type="journal article" date="2012" name="Proc. Natl. Acad. Sci. U.S.A.">
        <title>Antigenic diversity is generated by distinct evolutionary mechanisms in African trypanosome species.</title>
        <authorList>
            <person name="Jackson A.P."/>
            <person name="Berry A."/>
            <person name="Aslett M."/>
            <person name="Allison H.C."/>
            <person name="Burton P."/>
            <person name="Vavrova-Anderson J."/>
            <person name="Brown R."/>
            <person name="Browne H."/>
            <person name="Corton N."/>
            <person name="Hauser H."/>
            <person name="Gamble J."/>
            <person name="Gilderthorp R."/>
            <person name="Marcello L."/>
            <person name="McQuillan J."/>
            <person name="Otto T.D."/>
            <person name="Quail M.A."/>
            <person name="Sanders M.J."/>
            <person name="van Tonder A."/>
            <person name="Ginger M.L."/>
            <person name="Field M.C."/>
            <person name="Barry J.D."/>
            <person name="Hertz-Fowler C."/>
            <person name="Berriman M."/>
        </authorList>
    </citation>
    <scope>NUCLEOTIDE SEQUENCE [LARGE SCALE GENOMIC DNA]</scope>
    <source>
        <strain evidence="12 13">IL3000</strain>
    </source>
</reference>
<comment type="subcellular location">
    <subcellularLocation>
        <location evidence="2">Cell membrane</location>
        <topology evidence="2">Lipid-anchor</topology>
        <topology evidence="2">GPI-anchor</topology>
    </subcellularLocation>
</comment>
<reference evidence="13" key="1">
    <citation type="submission" date="2011-07" db="EMBL/GenBank/DDBJ databases">
        <title>Divergent evolution of antigenic variation in African trypanosomes.</title>
        <authorList>
            <person name="Jackson A.P."/>
            <person name="Berry A."/>
            <person name="Allison H.C."/>
            <person name="Burton P."/>
            <person name="Anderson J."/>
            <person name="Aslett M."/>
            <person name="Brown R."/>
            <person name="Corton N."/>
            <person name="Harris D."/>
            <person name="Hauser H."/>
            <person name="Gamble J."/>
            <person name="Gilderthorp R."/>
            <person name="McQuillan J."/>
            <person name="Quail M.A."/>
            <person name="Sanders M."/>
            <person name="Van Tonder A."/>
            <person name="Ginger M.L."/>
            <person name="Donelson J.E."/>
            <person name="Field M.C."/>
            <person name="Barry J.D."/>
            <person name="Berriman M."/>
            <person name="Hertz-Fowler C."/>
        </authorList>
    </citation>
    <scope>NUCLEOTIDE SEQUENCE [LARGE SCALE GENOMIC DNA]</scope>
    <source>
        <strain evidence="13">IL3000</strain>
    </source>
</reference>
<feature type="signal peptide" evidence="10">
    <location>
        <begin position="1"/>
        <end position="18"/>
    </location>
</feature>
<keyword evidence="3" id="KW-1003">Cell membrane</keyword>
<evidence type="ECO:0000256" key="9">
    <source>
        <dbReference type="SAM" id="MobiDB-lite"/>
    </source>
</evidence>
<evidence type="ECO:0000256" key="2">
    <source>
        <dbReference type="ARBA" id="ARBA00004609"/>
    </source>
</evidence>
<dbReference type="Pfam" id="PF13206">
    <property type="entry name" value="VSG_B"/>
    <property type="match status" value="1"/>
</dbReference>
<feature type="compositionally biased region" description="Polar residues" evidence="9">
    <location>
        <begin position="288"/>
        <end position="297"/>
    </location>
</feature>
<dbReference type="GO" id="GO:0098552">
    <property type="term" value="C:side of membrane"/>
    <property type="evidence" value="ECO:0007669"/>
    <property type="project" value="UniProtKB-KW"/>
</dbReference>
<evidence type="ECO:0000256" key="4">
    <source>
        <dbReference type="ARBA" id="ARBA00022622"/>
    </source>
</evidence>
<keyword evidence="6" id="KW-0472">Membrane</keyword>
<keyword evidence="4" id="KW-0336">GPI-anchor</keyword>
<organism evidence="12 13">
    <name type="scientific">Trypanosoma congolense (strain IL3000)</name>
    <dbReference type="NCBI Taxonomy" id="1068625"/>
    <lineage>
        <taxon>Eukaryota</taxon>
        <taxon>Discoba</taxon>
        <taxon>Euglenozoa</taxon>
        <taxon>Kinetoplastea</taxon>
        <taxon>Metakinetoplastina</taxon>
        <taxon>Trypanosomatida</taxon>
        <taxon>Trypanosomatidae</taxon>
        <taxon>Trypanosoma</taxon>
        <taxon>Nannomonas</taxon>
    </lineage>
</organism>
<sequence>MMMRLWVVFVVMVVSVFAQDSVTNHNGAQHKALCDVLTIAAHKWEKARETLSNPLKKALAKTLFGREDGELSELKDLPRGYDDVGGSRGLWCGQPKYDASYQSRWSGHSATHDMVCLCTAGENGWPVNSSSPRGTTLCGKDKTALKAEEDKGWGGSGNDGKEQIGSTWTNVTVPCLEGGGAGDLKQALNDFLRKLENKSTEDYTNRYQLGEGTPVSYTACTGTTPRGVCVMYCNNTRITKTMPWWTDLQNAIKEDEEIQKRREEEEKRRQQEKVNDNDQPTAERLSATPMTTNQTHQSQKDNITDKLHKHNLTGSSSIILPPSWLLSVVFLI</sequence>
<evidence type="ECO:0000256" key="6">
    <source>
        <dbReference type="ARBA" id="ARBA00023136"/>
    </source>
</evidence>
<keyword evidence="5 10" id="KW-0732">Signal</keyword>
<dbReference type="AlphaFoldDB" id="F9WDE2"/>
<evidence type="ECO:0000256" key="10">
    <source>
        <dbReference type="SAM" id="SignalP"/>
    </source>
</evidence>